<evidence type="ECO:0000313" key="1">
    <source>
        <dbReference type="EMBL" id="EFX73439.1"/>
    </source>
</evidence>
<sequence>MAGVIQKWKTSPPCPAHLNLIELFKEEKCQKKLKMILLVQVVPLDHRKSD</sequence>
<keyword evidence="2" id="KW-1185">Reference proteome</keyword>
<proteinExistence type="predicted"/>
<organism evidence="1 2">
    <name type="scientific">Daphnia pulex</name>
    <name type="common">Water flea</name>
    <dbReference type="NCBI Taxonomy" id="6669"/>
    <lineage>
        <taxon>Eukaryota</taxon>
        <taxon>Metazoa</taxon>
        <taxon>Ecdysozoa</taxon>
        <taxon>Arthropoda</taxon>
        <taxon>Crustacea</taxon>
        <taxon>Branchiopoda</taxon>
        <taxon>Diplostraca</taxon>
        <taxon>Cladocera</taxon>
        <taxon>Anomopoda</taxon>
        <taxon>Daphniidae</taxon>
        <taxon>Daphnia</taxon>
    </lineage>
</organism>
<reference evidence="1 2" key="1">
    <citation type="journal article" date="2011" name="Science">
        <title>The ecoresponsive genome of Daphnia pulex.</title>
        <authorList>
            <person name="Colbourne J.K."/>
            <person name="Pfrender M.E."/>
            <person name="Gilbert D."/>
            <person name="Thomas W.K."/>
            <person name="Tucker A."/>
            <person name="Oakley T.H."/>
            <person name="Tokishita S."/>
            <person name="Aerts A."/>
            <person name="Arnold G.J."/>
            <person name="Basu M.K."/>
            <person name="Bauer D.J."/>
            <person name="Caceres C.E."/>
            <person name="Carmel L."/>
            <person name="Casola C."/>
            <person name="Choi J.H."/>
            <person name="Detter J.C."/>
            <person name="Dong Q."/>
            <person name="Dusheyko S."/>
            <person name="Eads B.D."/>
            <person name="Frohlich T."/>
            <person name="Geiler-Samerotte K.A."/>
            <person name="Gerlach D."/>
            <person name="Hatcher P."/>
            <person name="Jogdeo S."/>
            <person name="Krijgsveld J."/>
            <person name="Kriventseva E.V."/>
            <person name="Kultz D."/>
            <person name="Laforsch C."/>
            <person name="Lindquist E."/>
            <person name="Lopez J."/>
            <person name="Manak J.R."/>
            <person name="Muller J."/>
            <person name="Pangilinan J."/>
            <person name="Patwardhan R.P."/>
            <person name="Pitluck S."/>
            <person name="Pritham E.J."/>
            <person name="Rechtsteiner A."/>
            <person name="Rho M."/>
            <person name="Rogozin I.B."/>
            <person name="Sakarya O."/>
            <person name="Salamov A."/>
            <person name="Schaack S."/>
            <person name="Shapiro H."/>
            <person name="Shiga Y."/>
            <person name="Skalitzky C."/>
            <person name="Smith Z."/>
            <person name="Souvorov A."/>
            <person name="Sung W."/>
            <person name="Tang Z."/>
            <person name="Tsuchiya D."/>
            <person name="Tu H."/>
            <person name="Vos H."/>
            <person name="Wang M."/>
            <person name="Wolf Y.I."/>
            <person name="Yamagata H."/>
            <person name="Yamada T."/>
            <person name="Ye Y."/>
            <person name="Shaw J.R."/>
            <person name="Andrews J."/>
            <person name="Crease T.J."/>
            <person name="Tang H."/>
            <person name="Lucas S.M."/>
            <person name="Robertson H.M."/>
            <person name="Bork P."/>
            <person name="Koonin E.V."/>
            <person name="Zdobnov E.M."/>
            <person name="Grigoriev I.V."/>
            <person name="Lynch M."/>
            <person name="Boore J.L."/>
        </authorList>
    </citation>
    <scope>NUCLEOTIDE SEQUENCE [LARGE SCALE GENOMIC DNA]</scope>
</reference>
<dbReference type="AlphaFoldDB" id="E9H420"/>
<dbReference type="Proteomes" id="UP000000305">
    <property type="component" value="Unassembled WGS sequence"/>
</dbReference>
<dbReference type="KEGG" id="dpx:DAPPUDRAFT_253038"/>
<dbReference type="InParanoid" id="E9H420"/>
<accession>E9H420</accession>
<name>E9H420_DAPPU</name>
<gene>
    <name evidence="1" type="ORF">DAPPUDRAFT_253038</name>
</gene>
<evidence type="ECO:0000313" key="2">
    <source>
        <dbReference type="Proteomes" id="UP000000305"/>
    </source>
</evidence>
<protein>
    <submittedName>
        <fullName evidence="1">Uncharacterized protein</fullName>
    </submittedName>
</protein>
<dbReference type="HOGENOM" id="CLU_3126488_0_0_1"/>
<dbReference type="EMBL" id="GL732590">
    <property type="protein sequence ID" value="EFX73439.1"/>
    <property type="molecule type" value="Genomic_DNA"/>
</dbReference>